<dbReference type="EMBL" id="QCZH01000006">
    <property type="protein sequence ID" value="PWA09665.1"/>
    <property type="molecule type" value="Genomic_DNA"/>
</dbReference>
<evidence type="ECO:0000313" key="3">
    <source>
        <dbReference type="Proteomes" id="UP000245618"/>
    </source>
</evidence>
<proteinExistence type="predicted"/>
<gene>
    <name evidence="2" type="ORF">DB891_08220</name>
</gene>
<protein>
    <submittedName>
        <fullName evidence="2">Uncharacterized protein</fullName>
    </submittedName>
</protein>
<dbReference type="AlphaFoldDB" id="A0A2U1JXF1"/>
<dbReference type="OrthoDB" id="8564954at2"/>
<reference evidence="2 3" key="1">
    <citation type="submission" date="2018-04" db="EMBL/GenBank/DDBJ databases">
        <title>Flavobacterium sp. nov., isolated from glacier ice.</title>
        <authorList>
            <person name="Liu Q."/>
            <person name="Xin Y.-H."/>
        </authorList>
    </citation>
    <scope>NUCLEOTIDE SEQUENCE [LARGE SCALE GENOMIC DNA]</scope>
    <source>
        <strain evidence="2 3">LB2P30</strain>
    </source>
</reference>
<dbReference type="InterPro" id="IPR046715">
    <property type="entry name" value="DUF6607"/>
</dbReference>
<keyword evidence="1" id="KW-0732">Signal</keyword>
<name>A0A2U1JXF1_9FLAO</name>
<evidence type="ECO:0000256" key="1">
    <source>
        <dbReference type="SAM" id="SignalP"/>
    </source>
</evidence>
<organism evidence="2 3">
    <name type="scientific">Flavobacterium laiguense</name>
    <dbReference type="NCBI Taxonomy" id="2169409"/>
    <lineage>
        <taxon>Bacteria</taxon>
        <taxon>Pseudomonadati</taxon>
        <taxon>Bacteroidota</taxon>
        <taxon>Flavobacteriia</taxon>
        <taxon>Flavobacteriales</taxon>
        <taxon>Flavobacteriaceae</taxon>
        <taxon>Flavobacterium</taxon>
    </lineage>
</organism>
<feature type="chain" id="PRO_5015539688" evidence="1">
    <location>
        <begin position="21"/>
        <end position="303"/>
    </location>
</feature>
<accession>A0A2U1JXF1</accession>
<sequence length="303" mass="35411">MRIKAFLVSIVLLTSLTGNSQDLQQQQDINSIKAMCGCYEVKFNFTETFKYSKDSINYKPSATKHESALEWVELLEDQPNKIVLQHLLIVGTGENDIVKHWRQDWLYENTDLYSFFKDQTWKFNKLPAKNAKGQWTQKVYQVDDSPRYEGTASWVHVDGTDYWKNTTDAPLPRREHTKRNDYNVLKRRNIQEITSFGWIHEQDNDKLVRDADGKDVLLAQEKGMDIYTKVADSKCKLAQNWWKNNTEVWKKVRSKWEKVYATNKDLSLQNKVDKKSLFAVLFALKPTATQAEVDTIIDAFVIK</sequence>
<feature type="signal peptide" evidence="1">
    <location>
        <begin position="1"/>
        <end position="20"/>
    </location>
</feature>
<dbReference type="Proteomes" id="UP000245618">
    <property type="component" value="Unassembled WGS sequence"/>
</dbReference>
<evidence type="ECO:0000313" key="2">
    <source>
        <dbReference type="EMBL" id="PWA09665.1"/>
    </source>
</evidence>
<keyword evidence="3" id="KW-1185">Reference proteome</keyword>
<comment type="caution">
    <text evidence="2">The sequence shown here is derived from an EMBL/GenBank/DDBJ whole genome shotgun (WGS) entry which is preliminary data.</text>
</comment>
<dbReference type="Pfam" id="PF20311">
    <property type="entry name" value="DUF6607"/>
    <property type="match status" value="1"/>
</dbReference>
<dbReference type="RefSeq" id="WP_116762423.1">
    <property type="nucleotide sequence ID" value="NZ_QCZH01000006.1"/>
</dbReference>